<feature type="transmembrane region" description="Helical" evidence="1">
    <location>
        <begin position="178"/>
        <end position="196"/>
    </location>
</feature>
<evidence type="ECO:0000313" key="4">
    <source>
        <dbReference type="EMBL" id="SEK33618.1"/>
    </source>
</evidence>
<dbReference type="InterPro" id="IPR049177">
    <property type="entry name" value="MgtC_SapB_SrpB_YhiD_N"/>
</dbReference>
<feature type="transmembrane region" description="Helical" evidence="1">
    <location>
        <begin position="334"/>
        <end position="356"/>
    </location>
</feature>
<dbReference type="Pfam" id="PF13194">
    <property type="entry name" value="DUF4010"/>
    <property type="match status" value="1"/>
</dbReference>
<feature type="transmembrane region" description="Helical" evidence="1">
    <location>
        <begin position="38"/>
        <end position="57"/>
    </location>
</feature>
<feature type="transmembrane region" description="Helical" evidence="1">
    <location>
        <begin position="205"/>
        <end position="225"/>
    </location>
</feature>
<organism evidence="4 5">
    <name type="scientific">Ectothiorhodospira marina</name>
    <dbReference type="NCBI Taxonomy" id="1396821"/>
    <lineage>
        <taxon>Bacteria</taxon>
        <taxon>Pseudomonadati</taxon>
        <taxon>Pseudomonadota</taxon>
        <taxon>Gammaproteobacteria</taxon>
        <taxon>Chromatiales</taxon>
        <taxon>Ectothiorhodospiraceae</taxon>
        <taxon>Ectothiorhodospira</taxon>
    </lineage>
</organism>
<feature type="domain" description="MgtC/SapB/SrpB/YhiD N-terminal" evidence="2">
    <location>
        <begin position="10"/>
        <end position="135"/>
    </location>
</feature>
<evidence type="ECO:0000313" key="5">
    <source>
        <dbReference type="Proteomes" id="UP000199256"/>
    </source>
</evidence>
<keyword evidence="5" id="KW-1185">Reference proteome</keyword>
<feature type="transmembrane region" description="Helical" evidence="1">
    <location>
        <begin position="114"/>
        <end position="133"/>
    </location>
</feature>
<dbReference type="PANTHER" id="PTHR39084:SF1">
    <property type="entry name" value="DUF4010 DOMAIN-CONTAINING PROTEIN"/>
    <property type="match status" value="1"/>
</dbReference>
<dbReference type="OrthoDB" id="9813718at2"/>
<feature type="transmembrane region" description="Helical" evidence="1">
    <location>
        <begin position="63"/>
        <end position="83"/>
    </location>
</feature>
<accession>A0A1H7G658</accession>
<dbReference type="Pfam" id="PF02308">
    <property type="entry name" value="MgtC"/>
    <property type="match status" value="1"/>
</dbReference>
<feature type="transmembrane region" description="Helical" evidence="1">
    <location>
        <begin position="90"/>
        <end position="108"/>
    </location>
</feature>
<feature type="domain" description="DUF4010" evidence="3">
    <location>
        <begin position="183"/>
        <end position="391"/>
    </location>
</feature>
<gene>
    <name evidence="4" type="ORF">SAMN05444515_101447</name>
</gene>
<reference evidence="5" key="1">
    <citation type="submission" date="2016-10" db="EMBL/GenBank/DDBJ databases">
        <authorList>
            <person name="Varghese N."/>
            <person name="Submissions S."/>
        </authorList>
    </citation>
    <scope>NUCLEOTIDE SEQUENCE [LARGE SCALE GENOMIC DNA]</scope>
    <source>
        <strain evidence="5">DSM 241</strain>
    </source>
</reference>
<evidence type="ECO:0000259" key="3">
    <source>
        <dbReference type="Pfam" id="PF13194"/>
    </source>
</evidence>
<proteinExistence type="predicted"/>
<dbReference type="Proteomes" id="UP000199256">
    <property type="component" value="Unassembled WGS sequence"/>
</dbReference>
<evidence type="ECO:0000256" key="1">
    <source>
        <dbReference type="SAM" id="Phobius"/>
    </source>
</evidence>
<feature type="transmembrane region" description="Helical" evidence="1">
    <location>
        <begin position="268"/>
        <end position="290"/>
    </location>
</feature>
<feature type="transmembrane region" description="Helical" evidence="1">
    <location>
        <begin position="6"/>
        <end position="26"/>
    </location>
</feature>
<sequence>MEELTPFYSLGLALALGLLIGLERGWKERHLDEGRRVAGIRTFALIGLLGGVWGLLAQEVGQAVLAVAFGALALVLVAAHVMAQVRDQDMGITGEIASLLTFAFGALAALGYPALAAAGAVVTATLLGIKPVLHAWVNRLEERELFAAFQLLLISVVILPLLPNQGYGPWEALNPYRIWWMVVLIAAISFVGYFSMKIIGERKGILLTGLMAGLASSTAVTVNFARIARKTQGSSNVLAAGILVACATMFPRMLVVSSLFSWDLARQLLFPVLAMMTLSYALAALCWKLSSPTAHEESPGLTNPFELKPALIFAALLAGIILLSQGLSEHFGDAGIYTLAAVSGLADVDAITLSLADMTDGRLSLETATLGILIAAFVNSLVKGTLAMGIGGWALGYRVAGTLSLSVGAGLLTWWLQY</sequence>
<feature type="transmembrane region" description="Helical" evidence="1">
    <location>
        <begin position="368"/>
        <end position="388"/>
    </location>
</feature>
<feature type="transmembrane region" description="Helical" evidence="1">
    <location>
        <begin position="237"/>
        <end position="256"/>
    </location>
</feature>
<feature type="transmembrane region" description="Helical" evidence="1">
    <location>
        <begin position="310"/>
        <end position="327"/>
    </location>
</feature>
<dbReference type="InterPro" id="IPR025105">
    <property type="entry name" value="DUF4010"/>
</dbReference>
<protein>
    <submittedName>
        <fullName evidence="4">Uncharacterized membrane protein, DUF4010 family</fullName>
    </submittedName>
</protein>
<dbReference type="PANTHER" id="PTHR39084">
    <property type="entry name" value="MEMBRANE PROTEIN-RELATED"/>
    <property type="match status" value="1"/>
</dbReference>
<keyword evidence="1" id="KW-0472">Membrane</keyword>
<feature type="transmembrane region" description="Helical" evidence="1">
    <location>
        <begin position="145"/>
        <end position="163"/>
    </location>
</feature>
<dbReference type="RefSeq" id="WP_090250254.1">
    <property type="nucleotide sequence ID" value="NZ_FOAA01000001.1"/>
</dbReference>
<dbReference type="AlphaFoldDB" id="A0A1H7G658"/>
<name>A0A1H7G658_9GAMM</name>
<dbReference type="EMBL" id="FOAA01000001">
    <property type="protein sequence ID" value="SEK33618.1"/>
    <property type="molecule type" value="Genomic_DNA"/>
</dbReference>
<evidence type="ECO:0000259" key="2">
    <source>
        <dbReference type="Pfam" id="PF02308"/>
    </source>
</evidence>
<feature type="transmembrane region" description="Helical" evidence="1">
    <location>
        <begin position="395"/>
        <end position="416"/>
    </location>
</feature>
<keyword evidence="1" id="KW-1133">Transmembrane helix</keyword>
<keyword evidence="1" id="KW-0812">Transmembrane</keyword>